<reference evidence="1" key="1">
    <citation type="journal article" date="2016" name="Genome Announc.">
        <title>Draft Genome Sequence of the Syntrophic Lactate-Degrading Bacterium Tepidanaerobacter syntrophicus JLT.</title>
        <authorList>
            <person name="Matsuura N."/>
            <person name="Ohashi A."/>
            <person name="Tourlousse D.M."/>
            <person name="Sekiguchi Y."/>
        </authorList>
    </citation>
    <scope>NUCLEOTIDE SEQUENCE [LARGE SCALE GENOMIC DNA]</scope>
    <source>
        <strain evidence="1">JL</strain>
    </source>
</reference>
<dbReference type="EMBL" id="DF977001">
    <property type="protein sequence ID" value="GAQ25456.1"/>
    <property type="molecule type" value="Genomic_DNA"/>
</dbReference>
<dbReference type="AlphaFoldDB" id="A0A0U9HF53"/>
<keyword evidence="2" id="KW-1185">Reference proteome</keyword>
<evidence type="ECO:0000313" key="2">
    <source>
        <dbReference type="Proteomes" id="UP000062160"/>
    </source>
</evidence>
<organism evidence="1">
    <name type="scientific">Tepidanaerobacter syntrophicus</name>
    <dbReference type="NCBI Taxonomy" id="224999"/>
    <lineage>
        <taxon>Bacteria</taxon>
        <taxon>Bacillati</taxon>
        <taxon>Bacillota</taxon>
        <taxon>Clostridia</taxon>
        <taxon>Thermosediminibacterales</taxon>
        <taxon>Tepidanaerobacteraceae</taxon>
        <taxon>Tepidanaerobacter</taxon>
    </lineage>
</organism>
<proteinExistence type="predicted"/>
<name>A0A0U9HF53_9FIRM</name>
<sequence length="199" mass="22527">MIDARFFIALFKGSNINVVPVSLFQGYEQKSLIVYRNKKEIIVKMYCDQCKEYSKFNFTLASLNKPGGYRVCCAGCGNELGYVGPREDIEAIAEKHRRDVEALMREMGFDDYFTNPFIMYEMINHVHDMAENKKIQCQCGSYAVTANIGTDKIELICKNCGGKHIIKAASQKDLDIAKERPMIIIKSKLSGKKATGINR</sequence>
<accession>A0A0U9HF53</accession>
<protein>
    <submittedName>
        <fullName evidence="1">Uncharacterized protein</fullName>
    </submittedName>
</protein>
<evidence type="ECO:0000313" key="1">
    <source>
        <dbReference type="EMBL" id="GAQ25456.1"/>
    </source>
</evidence>
<gene>
    <name evidence="1" type="ORF">TSYNT_7482</name>
</gene>
<dbReference type="Proteomes" id="UP000062160">
    <property type="component" value="Unassembled WGS sequence"/>
</dbReference>
<dbReference type="RefSeq" id="WP_059032834.1">
    <property type="nucleotide sequence ID" value="NZ_BSDN01000011.1"/>
</dbReference>
<dbReference type="STRING" id="224999.GCA_001485475_01473"/>
<dbReference type="OrthoDB" id="1678992at2"/>